<dbReference type="SUPFAM" id="SSF53448">
    <property type="entry name" value="Nucleotide-diphospho-sugar transferases"/>
    <property type="match status" value="1"/>
</dbReference>
<dbReference type="RefSeq" id="WP_169496726.1">
    <property type="nucleotide sequence ID" value="NZ_JABBFZ010000002.1"/>
</dbReference>
<dbReference type="PANTHER" id="PTHR22916:SF3">
    <property type="entry name" value="UDP-GLCNAC:BETAGAL BETA-1,3-N-ACETYLGLUCOSAMINYLTRANSFERASE-LIKE PROTEIN 1"/>
    <property type="match status" value="1"/>
</dbReference>
<dbReference type="PANTHER" id="PTHR22916">
    <property type="entry name" value="GLYCOSYLTRANSFERASE"/>
    <property type="match status" value="1"/>
</dbReference>
<dbReference type="Proteomes" id="UP000583127">
    <property type="component" value="Unassembled WGS sequence"/>
</dbReference>
<comment type="caution">
    <text evidence="2">The sequence shown here is derived from an EMBL/GenBank/DDBJ whole genome shotgun (WGS) entry which is preliminary data.</text>
</comment>
<dbReference type="Gene3D" id="3.90.550.10">
    <property type="entry name" value="Spore Coat Polysaccharide Biosynthesis Protein SpsA, Chain A"/>
    <property type="match status" value="1"/>
</dbReference>
<dbReference type="InterPro" id="IPR029044">
    <property type="entry name" value="Nucleotide-diphossugar_trans"/>
</dbReference>
<accession>A0A7X9X3B3</accession>
<feature type="domain" description="Glycosyltransferase 2-like" evidence="1">
    <location>
        <begin position="21"/>
        <end position="185"/>
    </location>
</feature>
<dbReference type="EMBL" id="JABBFZ010000002">
    <property type="protein sequence ID" value="NML30469.1"/>
    <property type="molecule type" value="Genomic_DNA"/>
</dbReference>
<protein>
    <submittedName>
        <fullName evidence="2">Glycosyltransferase family 2 protein</fullName>
    </submittedName>
</protein>
<reference evidence="2 3" key="1">
    <citation type="submission" date="2020-04" db="EMBL/GenBank/DDBJ databases">
        <title>Paraburkholderia sp. G-4-1-8 isolated from soil.</title>
        <authorList>
            <person name="Dahal R.H."/>
        </authorList>
    </citation>
    <scope>NUCLEOTIDE SEQUENCE [LARGE SCALE GENOMIC DNA]</scope>
    <source>
        <strain evidence="2 3">G-4-1-8</strain>
    </source>
</reference>
<keyword evidence="3" id="KW-1185">Reference proteome</keyword>
<name>A0A7X9X3B3_9BURK</name>
<gene>
    <name evidence="2" type="ORF">HHL14_06450</name>
</gene>
<proteinExistence type="predicted"/>
<organism evidence="2 3">
    <name type="scientific">Paraburkholderia antibiotica</name>
    <dbReference type="NCBI Taxonomy" id="2728839"/>
    <lineage>
        <taxon>Bacteria</taxon>
        <taxon>Pseudomonadati</taxon>
        <taxon>Pseudomonadota</taxon>
        <taxon>Betaproteobacteria</taxon>
        <taxon>Burkholderiales</taxon>
        <taxon>Burkholderiaceae</taxon>
        <taxon>Paraburkholderia</taxon>
    </lineage>
</organism>
<sequence>MIDQTVEPASAAAGAPDALVTVCIPTCNRTALLKLALSSCLEQDYRPLQILIGDDSSDNETARWIETVVAPPGVSIDYRRNSPRLGQAGNVNDLFERASGARLVLLHDDDTLTPGAISRLANCWQAHRELTAAFGKQYLITHEGKRLEAESEVLNRDYFRTPDAAGLQATPANAGILRMFPNDAFMVRSEMARRIAYRSPELVGDACDFDFGLRLCVEAESVFFVNEYVAEYRLTDASISRNAHPAAFNYTLLESLNVPQASQAARARAMAAVAPLAASAFARAGNAGKALQIICSRHYRMRDRLKARFVLHLWLLSRALLRQVFGGNTASPDRRSAS</sequence>
<dbReference type="GO" id="GO:0016758">
    <property type="term" value="F:hexosyltransferase activity"/>
    <property type="evidence" value="ECO:0007669"/>
    <property type="project" value="UniProtKB-ARBA"/>
</dbReference>
<dbReference type="AlphaFoldDB" id="A0A7X9X3B3"/>
<dbReference type="InterPro" id="IPR001173">
    <property type="entry name" value="Glyco_trans_2-like"/>
</dbReference>
<evidence type="ECO:0000259" key="1">
    <source>
        <dbReference type="Pfam" id="PF00535"/>
    </source>
</evidence>
<dbReference type="CDD" id="cd00761">
    <property type="entry name" value="Glyco_tranf_GTA_type"/>
    <property type="match status" value="1"/>
</dbReference>
<keyword evidence="2" id="KW-0808">Transferase</keyword>
<evidence type="ECO:0000313" key="3">
    <source>
        <dbReference type="Proteomes" id="UP000583127"/>
    </source>
</evidence>
<dbReference type="Pfam" id="PF00535">
    <property type="entry name" value="Glycos_transf_2"/>
    <property type="match status" value="1"/>
</dbReference>
<evidence type="ECO:0000313" key="2">
    <source>
        <dbReference type="EMBL" id="NML30469.1"/>
    </source>
</evidence>